<dbReference type="InterPro" id="IPR027417">
    <property type="entry name" value="P-loop_NTPase"/>
</dbReference>
<dbReference type="AlphaFoldDB" id="T1C6Y5"/>
<reference evidence="1" key="2">
    <citation type="journal article" date="2014" name="ISME J.">
        <title>Microbial stratification in low pH oxic and suboxic macroscopic growths along an acid mine drainage.</title>
        <authorList>
            <person name="Mendez-Garcia C."/>
            <person name="Mesa V."/>
            <person name="Sprenger R.R."/>
            <person name="Richter M."/>
            <person name="Diez M.S."/>
            <person name="Solano J."/>
            <person name="Bargiela R."/>
            <person name="Golyshina O.V."/>
            <person name="Manteca A."/>
            <person name="Ramos J.L."/>
            <person name="Gallego J.R."/>
            <person name="Llorente I."/>
            <person name="Martins Dos Santos V.A."/>
            <person name="Jensen O.N."/>
            <person name="Pelaez A.I."/>
            <person name="Sanchez J."/>
            <person name="Ferrer M."/>
        </authorList>
    </citation>
    <scope>NUCLEOTIDE SEQUENCE</scope>
</reference>
<reference evidence="1" key="1">
    <citation type="submission" date="2013-08" db="EMBL/GenBank/DDBJ databases">
        <authorList>
            <person name="Mendez C."/>
            <person name="Richter M."/>
            <person name="Ferrer M."/>
            <person name="Sanchez J."/>
        </authorList>
    </citation>
    <scope>NUCLEOTIDE SEQUENCE</scope>
</reference>
<accession>T1C6Y5</accession>
<dbReference type="EMBL" id="AUZX01000053">
    <property type="protein sequence ID" value="EQD81206.1"/>
    <property type="molecule type" value="Genomic_DNA"/>
</dbReference>
<protein>
    <submittedName>
        <fullName evidence="1">DNA polymerase III, delta subunit</fullName>
    </submittedName>
</protein>
<name>T1C6Y5_9ZZZZ</name>
<proteinExistence type="predicted"/>
<sequence>NTTLLLICDNWLKITRLHKFLDKQGAVIFCQSMKEEEVPRWLTQHAWADFEKTLEPQAAMRLAELVGTDLARLESELAKLATVC</sequence>
<gene>
    <name evidence="1" type="ORF">B1A_00073</name>
</gene>
<dbReference type="SUPFAM" id="SSF52540">
    <property type="entry name" value="P-loop containing nucleoside triphosphate hydrolases"/>
    <property type="match status" value="1"/>
</dbReference>
<dbReference type="Gene3D" id="1.10.8.60">
    <property type="match status" value="1"/>
</dbReference>
<feature type="non-terminal residue" evidence="1">
    <location>
        <position position="1"/>
    </location>
</feature>
<organism evidence="1">
    <name type="scientific">mine drainage metagenome</name>
    <dbReference type="NCBI Taxonomy" id="410659"/>
    <lineage>
        <taxon>unclassified sequences</taxon>
        <taxon>metagenomes</taxon>
        <taxon>ecological metagenomes</taxon>
    </lineage>
</organism>
<evidence type="ECO:0000313" key="1">
    <source>
        <dbReference type="EMBL" id="EQD81206.1"/>
    </source>
</evidence>
<comment type="caution">
    <text evidence="1">The sequence shown here is derived from an EMBL/GenBank/DDBJ whole genome shotgun (WGS) entry which is preliminary data.</text>
</comment>